<feature type="region of interest" description="Disordered" evidence="1">
    <location>
        <begin position="30"/>
        <end position="59"/>
    </location>
</feature>
<dbReference type="Proteomes" id="UP000315289">
    <property type="component" value="Unassembled WGS sequence"/>
</dbReference>
<name>A0A557SYP5_9ARCH</name>
<protein>
    <submittedName>
        <fullName evidence="2">Uncharacterized protein</fullName>
    </submittedName>
</protein>
<sequence length="104" mass="10898">MNKKIQVSILSIFIAAALIGSVAAVGNNMAFAGGNDHDDDKEKDKKSHHDGKKRTSNEALQDIEQFSGTAQDSVCGSGNDTTASCNNVALSFNLNDGNNALGQE</sequence>
<comment type="caution">
    <text evidence="2">The sequence shown here is derived from an EMBL/GenBank/DDBJ whole genome shotgun (WGS) entry which is preliminary data.</text>
</comment>
<keyword evidence="3" id="KW-1185">Reference proteome</keyword>
<evidence type="ECO:0000313" key="3">
    <source>
        <dbReference type="Proteomes" id="UP000315289"/>
    </source>
</evidence>
<dbReference type="RefSeq" id="WP_144728309.1">
    <property type="nucleotide sequence ID" value="NZ_ML675578.1"/>
</dbReference>
<dbReference type="AlphaFoldDB" id="A0A557SYP5"/>
<evidence type="ECO:0000256" key="1">
    <source>
        <dbReference type="SAM" id="MobiDB-lite"/>
    </source>
</evidence>
<dbReference type="OrthoDB" id="12940at2157"/>
<organism evidence="2 3">
    <name type="scientific">Candidatus Nitrosocosmicus arcticus</name>
    <dbReference type="NCBI Taxonomy" id="2035267"/>
    <lineage>
        <taxon>Archaea</taxon>
        <taxon>Nitrososphaerota</taxon>
        <taxon>Nitrososphaeria</taxon>
        <taxon>Nitrososphaerales</taxon>
        <taxon>Nitrososphaeraceae</taxon>
        <taxon>Candidatus Nitrosocosmicus</taxon>
    </lineage>
</organism>
<accession>A0A557SYP5</accession>
<gene>
    <name evidence="2" type="ORF">NARC_10127</name>
</gene>
<evidence type="ECO:0000313" key="2">
    <source>
        <dbReference type="EMBL" id="TVP41721.1"/>
    </source>
</evidence>
<dbReference type="EMBL" id="VOAH01000001">
    <property type="protein sequence ID" value="TVP41721.1"/>
    <property type="molecule type" value="Genomic_DNA"/>
</dbReference>
<feature type="compositionally biased region" description="Basic and acidic residues" evidence="1">
    <location>
        <begin position="35"/>
        <end position="47"/>
    </location>
</feature>
<proteinExistence type="predicted"/>
<reference evidence="2 3" key="1">
    <citation type="journal article" date="2019" name="Front. Microbiol.">
        <title>Ammonia Oxidation by the Arctic Terrestrial Thaumarchaeote Candidatus Nitrosocosmicus arcticus Is Stimulated by Increasing Temperatures.</title>
        <authorList>
            <person name="Alves R.J.E."/>
            <person name="Kerou M."/>
            <person name="Zappe A."/>
            <person name="Bittner R."/>
            <person name="Abby S.S."/>
            <person name="Schmidt H.A."/>
            <person name="Pfeifer K."/>
            <person name="Schleper C."/>
        </authorList>
    </citation>
    <scope>NUCLEOTIDE SEQUENCE [LARGE SCALE GENOMIC DNA]</scope>
    <source>
        <strain evidence="2 3">Kfb</strain>
    </source>
</reference>